<feature type="transmembrane region" description="Helical" evidence="1">
    <location>
        <begin position="166"/>
        <end position="188"/>
    </location>
</feature>
<dbReference type="EMBL" id="JACAZF010000003">
    <property type="protein sequence ID" value="KAF7310291.1"/>
    <property type="molecule type" value="Genomic_DNA"/>
</dbReference>
<protein>
    <submittedName>
        <fullName evidence="2">Uncharacterized protein</fullName>
    </submittedName>
</protein>
<gene>
    <name evidence="2" type="ORF">MIND_00403100</name>
</gene>
<proteinExistence type="predicted"/>
<evidence type="ECO:0000313" key="2">
    <source>
        <dbReference type="EMBL" id="KAF7310291.1"/>
    </source>
</evidence>
<name>A0A8H6WBI8_9AGAR</name>
<comment type="caution">
    <text evidence="2">The sequence shown here is derived from an EMBL/GenBank/DDBJ whole genome shotgun (WGS) entry which is preliminary data.</text>
</comment>
<keyword evidence="1" id="KW-1133">Transmembrane helix</keyword>
<dbReference type="RefSeq" id="XP_037223741.1">
    <property type="nucleotide sequence ID" value="XM_037360856.1"/>
</dbReference>
<evidence type="ECO:0000256" key="1">
    <source>
        <dbReference type="SAM" id="Phobius"/>
    </source>
</evidence>
<organism evidence="2 3">
    <name type="scientific">Mycena indigotica</name>
    <dbReference type="NCBI Taxonomy" id="2126181"/>
    <lineage>
        <taxon>Eukaryota</taxon>
        <taxon>Fungi</taxon>
        <taxon>Dikarya</taxon>
        <taxon>Basidiomycota</taxon>
        <taxon>Agaricomycotina</taxon>
        <taxon>Agaricomycetes</taxon>
        <taxon>Agaricomycetidae</taxon>
        <taxon>Agaricales</taxon>
        <taxon>Marasmiineae</taxon>
        <taxon>Mycenaceae</taxon>
        <taxon>Mycena</taxon>
    </lineage>
</organism>
<dbReference type="Proteomes" id="UP000636479">
    <property type="component" value="Unassembled WGS sequence"/>
</dbReference>
<reference evidence="2" key="1">
    <citation type="submission" date="2020-05" db="EMBL/GenBank/DDBJ databases">
        <title>Mycena genomes resolve the evolution of fungal bioluminescence.</title>
        <authorList>
            <person name="Tsai I.J."/>
        </authorList>
    </citation>
    <scope>NUCLEOTIDE SEQUENCE</scope>
    <source>
        <strain evidence="2">171206Taipei</strain>
    </source>
</reference>
<keyword evidence="1" id="KW-0472">Membrane</keyword>
<accession>A0A8H6WBI8</accession>
<dbReference type="AlphaFoldDB" id="A0A8H6WBI8"/>
<keyword evidence="1" id="KW-0812">Transmembrane</keyword>
<evidence type="ECO:0000313" key="3">
    <source>
        <dbReference type="Proteomes" id="UP000636479"/>
    </source>
</evidence>
<sequence length="389" mass="41929">MPPLIRAFPFTFICPSNFGGALTDSDIDIQDGLLMCSYTDARAADCKYFLSDGTLDQSLSRPDCPGNAQTADESTTTRIQAVPVTSTAFRTMTVLVTTTQTQLQTVAGLATAFTQSGITVTQTVATSGSQTPELRSLIETTTLTSQPSFLPVPTIPQTLVPAAQRALIALSVVTGILLISFCIILILFHRFWRSRRWDTGKNTRDIDPEKGAFIIHRVTGDAGLAQEVPISPLAGGAVQTIDPPRSTFAPVPVTTLSDEAVANPFSSTPSLVQTSSRLSQSTAQTSNQVVTQLEDDETNINILAQRVLSVDSFSVPPELRPPSTQLDIARQNEVLRLRLSRLEMELGLLDQLSVEHDSLPPSYHSPSQKSGAQLLVEETASQFGEGRSI</sequence>
<keyword evidence="3" id="KW-1185">Reference proteome</keyword>
<dbReference type="GeneID" id="59343372"/>